<dbReference type="Proteomes" id="UP000197290">
    <property type="component" value="Unassembled WGS sequence"/>
</dbReference>
<dbReference type="InterPro" id="IPR018673">
    <property type="entry name" value="DUF2141"/>
</dbReference>
<gene>
    <name evidence="1" type="ORF">SPDO_20670</name>
</gene>
<evidence type="ECO:0000313" key="1">
    <source>
        <dbReference type="EMBL" id="OWK30382.1"/>
    </source>
</evidence>
<organism evidence="1 2">
    <name type="scientific">Sphingomonas dokdonensis</name>
    <dbReference type="NCBI Taxonomy" id="344880"/>
    <lineage>
        <taxon>Bacteria</taxon>
        <taxon>Pseudomonadati</taxon>
        <taxon>Pseudomonadota</taxon>
        <taxon>Alphaproteobacteria</taxon>
        <taxon>Sphingomonadales</taxon>
        <taxon>Sphingomonadaceae</taxon>
        <taxon>Sphingomonas</taxon>
    </lineage>
</organism>
<reference evidence="1 2" key="1">
    <citation type="submission" date="2017-03" db="EMBL/GenBank/DDBJ databases">
        <title>Genome sequence of Sphingomonas dokdonensis DSM 21029.</title>
        <authorList>
            <person name="Poehlein A."/>
            <person name="Wuebbeler J.H."/>
            <person name="Steinbuechel A."/>
            <person name="Daniel R."/>
        </authorList>
    </citation>
    <scope>NUCLEOTIDE SEQUENCE [LARGE SCALE GENOMIC DNA]</scope>
    <source>
        <strain evidence="1 2">DSM 21029</strain>
    </source>
</reference>
<name>A0A245ZKW6_9SPHN</name>
<evidence type="ECO:0008006" key="3">
    <source>
        <dbReference type="Google" id="ProtNLM"/>
    </source>
</evidence>
<evidence type="ECO:0000313" key="2">
    <source>
        <dbReference type="Proteomes" id="UP000197290"/>
    </source>
</evidence>
<keyword evidence="2" id="KW-1185">Reference proteome</keyword>
<comment type="caution">
    <text evidence="1">The sequence shown here is derived from an EMBL/GenBank/DDBJ whole genome shotgun (WGS) entry which is preliminary data.</text>
</comment>
<accession>A0A245ZKW6</accession>
<proteinExistence type="predicted"/>
<dbReference type="AlphaFoldDB" id="A0A245ZKW6"/>
<dbReference type="EMBL" id="NBBI01000003">
    <property type="protein sequence ID" value="OWK30382.1"/>
    <property type="molecule type" value="Genomic_DNA"/>
</dbReference>
<dbReference type="Pfam" id="PF09912">
    <property type="entry name" value="DUF2141"/>
    <property type="match status" value="1"/>
</dbReference>
<protein>
    <recommendedName>
        <fullName evidence="3">DUF2141 domain-containing protein</fullName>
    </recommendedName>
</protein>
<sequence>MLLLGAGAVPLMGATPVARLDVGFNQVRSEKGLLQVCVTAAPDNFPTCVDDHNATRRSVPATAGSLRLDGLPYGNYAVAVIHDENGNKKLDTIAGIPREGFGFSRNPAIRFGPPRFSAARFTINSDAEEQQIKIRYIL</sequence>